<evidence type="ECO:0000313" key="3">
    <source>
        <dbReference type="EMBL" id="JAB55241.1"/>
    </source>
</evidence>
<feature type="compositionally biased region" description="Acidic residues" evidence="1">
    <location>
        <begin position="211"/>
        <end position="228"/>
    </location>
</feature>
<feature type="compositionally biased region" description="Basic residues" evidence="1">
    <location>
        <begin position="196"/>
        <end position="205"/>
    </location>
</feature>
<feature type="chain" id="PRO_5004659833" evidence="2">
    <location>
        <begin position="23"/>
        <end position="812"/>
    </location>
</feature>
<dbReference type="EMBL" id="GANO01004630">
    <property type="protein sequence ID" value="JAB55241.1"/>
    <property type="molecule type" value="mRNA"/>
</dbReference>
<protein>
    <submittedName>
        <fullName evidence="3">Putative secreted protein</fullName>
    </submittedName>
</protein>
<organism evidence="3">
    <name type="scientific">Corethrella appendiculata</name>
    <dbReference type="NCBI Taxonomy" id="1370023"/>
    <lineage>
        <taxon>Eukaryota</taxon>
        <taxon>Metazoa</taxon>
        <taxon>Ecdysozoa</taxon>
        <taxon>Arthropoda</taxon>
        <taxon>Hexapoda</taxon>
        <taxon>Insecta</taxon>
        <taxon>Pterygota</taxon>
        <taxon>Neoptera</taxon>
        <taxon>Endopterygota</taxon>
        <taxon>Diptera</taxon>
        <taxon>Nematocera</taxon>
        <taxon>Culicoidea</taxon>
        <taxon>Chaoboridae</taxon>
        <taxon>Corethrella</taxon>
    </lineage>
</organism>
<dbReference type="PROSITE" id="PS51257">
    <property type="entry name" value="PROKAR_LIPOPROTEIN"/>
    <property type="match status" value="1"/>
</dbReference>
<evidence type="ECO:0000256" key="1">
    <source>
        <dbReference type="SAM" id="MobiDB-lite"/>
    </source>
</evidence>
<keyword evidence="2" id="KW-0732">Signal</keyword>
<evidence type="ECO:0000256" key="2">
    <source>
        <dbReference type="SAM" id="SignalP"/>
    </source>
</evidence>
<feature type="signal peptide" evidence="2">
    <location>
        <begin position="1"/>
        <end position="22"/>
    </location>
</feature>
<dbReference type="AlphaFoldDB" id="U5ESY0"/>
<name>U5ESY0_9DIPT</name>
<proteinExistence type="evidence at transcript level"/>
<feature type="region of interest" description="Disordered" evidence="1">
    <location>
        <begin position="175"/>
        <end position="228"/>
    </location>
</feature>
<reference evidence="3" key="1">
    <citation type="journal article" date="2014" name="Insect Biochem. Mol. Biol.">
        <title>An insight into the sialome of the frog biting fly, Corethrella appendiculata.</title>
        <authorList>
            <person name="Ribeiro J.M.C."/>
            <person name="Chagas A.C."/>
            <person name="Pham V.M."/>
            <person name="Lounibos L.P."/>
            <person name="Calvo E."/>
        </authorList>
    </citation>
    <scope>NUCLEOTIDE SEQUENCE</scope>
    <source>
        <tissue evidence="3">Salivary glands</tissue>
    </source>
</reference>
<accession>U5ESY0</accession>
<sequence>MSKLRNSLILIALATLACQINAQENSQTRVMPSVLQCYQNRTLFERDLRLPMTVNTLIEIVRKIEDTQGFNADIRQTVISILHNFRQDGIVRATGIPITSPNILPYSPTAFQFYKHRILFSRLLPNIPNVNFPNQTLTTEERCALHFMLSSSVETQIRGDEGTVCPRLSQFRAALRSPRSANEDAEMLSQSELQKTHTKLRRTKFGRMAENEEDVEEDPAHEDDNIETEMDTGDEDFVRSSVDHGLVDIASNAVSQCPVENGIMRTNWGQVSVGAVLGGIAAGLEPQRVQIRDLIPKDRLGEIRARQVAGNTIDNRWAATLAGDLAEVALLQIPQNPSGVTIGASGSWNSSIPRWFFLVQRNNFEITDAEIRGGIDGLILANNIINWRNSATGLRLSQLLEMYYTHRGVFGTNVRSCNRRTLFSANVPTETLRQQTNLFSQVLDREITMPVTLQPPAILQFSQQAADALAAYVPTHLNDLSCEQTAIVVNDPTIWTAASDIFIFVDASWPARQIIPVVAHILDGIDVGRFGSSYTILNAQDGRVLVNTTNELTSIHTQWTPEAHQSHPGGLNLPALLRVLRTRVFEHMENERRNSSSGGRSKIALIIPQMAAVSEGESNTAWEQLQIFREEVPDLRFLYLAGGNPTRFNRFVRDERQDIFQLNPIDSGAIIDSVNVQLTPVILRIMQEPRRIINHRCGGNWHQTEWGTSTLVQYIEPGGIVFYRLHPNYFFGNTDGNRVLRIQGRGFGQITVCQSRFVERPRSNQTNNQNQDSVNCRQISGEAVEIHLSRGCDGHGVIHNCPPVFVSVVCLV</sequence>